<evidence type="ECO:0000256" key="1">
    <source>
        <dbReference type="SAM" id="Phobius"/>
    </source>
</evidence>
<dbReference type="GO" id="GO:0005789">
    <property type="term" value="C:endoplasmic reticulum membrane"/>
    <property type="evidence" value="ECO:0007669"/>
    <property type="project" value="TreeGrafter"/>
</dbReference>
<dbReference type="GO" id="GO:0006457">
    <property type="term" value="P:protein folding"/>
    <property type="evidence" value="ECO:0007669"/>
    <property type="project" value="TreeGrafter"/>
</dbReference>
<protein>
    <submittedName>
        <fullName evidence="2">Uu.00g071390.m01.CDS01</fullName>
    </submittedName>
</protein>
<name>A0AAI8VUV8_9PEZI</name>
<dbReference type="GO" id="GO:0051082">
    <property type="term" value="F:unfolded protein binding"/>
    <property type="evidence" value="ECO:0007669"/>
    <property type="project" value="TreeGrafter"/>
</dbReference>
<evidence type="ECO:0000313" key="2">
    <source>
        <dbReference type="EMBL" id="CAJ2511514.1"/>
    </source>
</evidence>
<comment type="caution">
    <text evidence="2">The sequence shown here is derived from an EMBL/GenBank/DDBJ whole genome shotgun (WGS) entry which is preliminary data.</text>
</comment>
<feature type="transmembrane region" description="Helical" evidence="1">
    <location>
        <begin position="189"/>
        <end position="213"/>
    </location>
</feature>
<dbReference type="EMBL" id="CAUWAG010000018">
    <property type="protein sequence ID" value="CAJ2511514.1"/>
    <property type="molecule type" value="Genomic_DNA"/>
</dbReference>
<feature type="transmembrane region" description="Helical" evidence="1">
    <location>
        <begin position="225"/>
        <end position="244"/>
    </location>
</feature>
<accession>A0AAI8VUV8</accession>
<keyword evidence="1" id="KW-1133">Transmembrane helix</keyword>
<dbReference type="PANTHER" id="PTHR35329:SF1">
    <property type="entry name" value="CHITIN SYNTHASE EXPORT CHAPERONE"/>
    <property type="match status" value="1"/>
</dbReference>
<dbReference type="PANTHER" id="PTHR35329">
    <property type="entry name" value="CHITIN SYNTHASE EXPORT CHAPERONE"/>
    <property type="match status" value="1"/>
</dbReference>
<organism evidence="2 3">
    <name type="scientific">Anthostomella pinea</name>
    <dbReference type="NCBI Taxonomy" id="933095"/>
    <lineage>
        <taxon>Eukaryota</taxon>
        <taxon>Fungi</taxon>
        <taxon>Dikarya</taxon>
        <taxon>Ascomycota</taxon>
        <taxon>Pezizomycotina</taxon>
        <taxon>Sordariomycetes</taxon>
        <taxon>Xylariomycetidae</taxon>
        <taxon>Xylariales</taxon>
        <taxon>Xylariaceae</taxon>
        <taxon>Anthostomella</taxon>
    </lineage>
</organism>
<evidence type="ECO:0000313" key="3">
    <source>
        <dbReference type="Proteomes" id="UP001295740"/>
    </source>
</evidence>
<feature type="transmembrane region" description="Helical" evidence="1">
    <location>
        <begin position="148"/>
        <end position="169"/>
    </location>
</feature>
<sequence length="295" mass="32269">MGSTSFGNFRDFCRDSTLPVCNVLSESRDQTGSWGGCELRGILLSGGRHLGNLGSIILCGIAIAISAFLILRSERKKAAVGRREMQLFLLGYIIIEICEIFTVGEFPLDKTVRIAFTGIHIGMIIATTWILMLNAVVGYQVVDDGTPLFLGLMVISAAILFVGTGYITLDTGLGWTSEFDTHDGNYRNIALYVLYQLVPLIFLVAFFVLEAVLVLRILGELRPMLYLVGAAVSFALGQIFNYTISPYICNGTSGKIDGALFETFFTLVSVGLIWTFWSSITEDDWPIAPPSAGYP</sequence>
<keyword evidence="1" id="KW-0472">Membrane</keyword>
<proteinExistence type="predicted"/>
<dbReference type="InterPro" id="IPR022057">
    <property type="entry name" value="Chs7"/>
</dbReference>
<dbReference type="AlphaFoldDB" id="A0AAI8VUV8"/>
<keyword evidence="1" id="KW-0812">Transmembrane</keyword>
<feature type="transmembrane region" description="Helical" evidence="1">
    <location>
        <begin position="256"/>
        <end position="277"/>
    </location>
</feature>
<feature type="transmembrane region" description="Helical" evidence="1">
    <location>
        <begin position="87"/>
        <end position="108"/>
    </location>
</feature>
<feature type="transmembrane region" description="Helical" evidence="1">
    <location>
        <begin position="114"/>
        <end position="136"/>
    </location>
</feature>
<dbReference type="Proteomes" id="UP001295740">
    <property type="component" value="Unassembled WGS sequence"/>
</dbReference>
<dbReference type="Pfam" id="PF12271">
    <property type="entry name" value="Chs7"/>
    <property type="match status" value="1"/>
</dbReference>
<keyword evidence="3" id="KW-1185">Reference proteome</keyword>
<gene>
    <name evidence="2" type="ORF">KHLLAP_LOCUS11982</name>
</gene>
<reference evidence="2" key="1">
    <citation type="submission" date="2023-10" db="EMBL/GenBank/DDBJ databases">
        <authorList>
            <person name="Hackl T."/>
        </authorList>
    </citation>
    <scope>NUCLEOTIDE SEQUENCE</scope>
</reference>
<feature type="transmembrane region" description="Helical" evidence="1">
    <location>
        <begin position="53"/>
        <end position="71"/>
    </location>
</feature>